<name>A0A5B7HQE1_PORTR</name>
<organism evidence="1 2">
    <name type="scientific">Portunus trituberculatus</name>
    <name type="common">Swimming crab</name>
    <name type="synonym">Neptunus trituberculatus</name>
    <dbReference type="NCBI Taxonomy" id="210409"/>
    <lineage>
        <taxon>Eukaryota</taxon>
        <taxon>Metazoa</taxon>
        <taxon>Ecdysozoa</taxon>
        <taxon>Arthropoda</taxon>
        <taxon>Crustacea</taxon>
        <taxon>Multicrustacea</taxon>
        <taxon>Malacostraca</taxon>
        <taxon>Eumalacostraca</taxon>
        <taxon>Eucarida</taxon>
        <taxon>Decapoda</taxon>
        <taxon>Pleocyemata</taxon>
        <taxon>Brachyura</taxon>
        <taxon>Eubrachyura</taxon>
        <taxon>Portunoidea</taxon>
        <taxon>Portunidae</taxon>
        <taxon>Portuninae</taxon>
        <taxon>Portunus</taxon>
    </lineage>
</organism>
<reference evidence="1 2" key="1">
    <citation type="submission" date="2019-05" db="EMBL/GenBank/DDBJ databases">
        <title>Another draft genome of Portunus trituberculatus and its Hox gene families provides insights of decapod evolution.</title>
        <authorList>
            <person name="Jeong J.-H."/>
            <person name="Song I."/>
            <person name="Kim S."/>
            <person name="Choi T."/>
            <person name="Kim D."/>
            <person name="Ryu S."/>
            <person name="Kim W."/>
        </authorList>
    </citation>
    <scope>NUCLEOTIDE SEQUENCE [LARGE SCALE GENOMIC DNA]</scope>
    <source>
        <tissue evidence="1">Muscle</tissue>
    </source>
</reference>
<evidence type="ECO:0000313" key="2">
    <source>
        <dbReference type="Proteomes" id="UP000324222"/>
    </source>
</evidence>
<accession>A0A5B7HQE1</accession>
<dbReference type="AlphaFoldDB" id="A0A5B7HQE1"/>
<evidence type="ECO:0000313" key="1">
    <source>
        <dbReference type="EMBL" id="MPC70928.1"/>
    </source>
</evidence>
<gene>
    <name evidence="1" type="ORF">E2C01_065192</name>
</gene>
<comment type="caution">
    <text evidence="1">The sequence shown here is derived from an EMBL/GenBank/DDBJ whole genome shotgun (WGS) entry which is preliminary data.</text>
</comment>
<proteinExistence type="predicted"/>
<keyword evidence="2" id="KW-1185">Reference proteome</keyword>
<sequence length="39" mass="4337">MDSLVATVDWEQSSQPTLLVGLLSRELLRASNSRSLMMT</sequence>
<protein>
    <submittedName>
        <fullName evidence="1">Uncharacterized protein</fullName>
    </submittedName>
</protein>
<dbReference type="EMBL" id="VSRR010031980">
    <property type="protein sequence ID" value="MPC70928.1"/>
    <property type="molecule type" value="Genomic_DNA"/>
</dbReference>
<dbReference type="Proteomes" id="UP000324222">
    <property type="component" value="Unassembled WGS sequence"/>
</dbReference>